<dbReference type="GO" id="GO:0016020">
    <property type="term" value="C:membrane"/>
    <property type="evidence" value="ECO:0007669"/>
    <property type="project" value="UniProtKB-SubCell"/>
</dbReference>
<keyword evidence="4 5" id="KW-0472">Membrane</keyword>
<dbReference type="Gene3D" id="1.20.120.550">
    <property type="entry name" value="Membrane associated eicosanoid/glutathione metabolism-like domain"/>
    <property type="match status" value="1"/>
</dbReference>
<evidence type="ECO:0000256" key="5">
    <source>
        <dbReference type="SAM" id="Phobius"/>
    </source>
</evidence>
<gene>
    <name evidence="6" type="ORF">IQ266_05235</name>
</gene>
<keyword evidence="2 5" id="KW-0812">Transmembrane</keyword>
<protein>
    <submittedName>
        <fullName evidence="6">MAPEG family protein</fullName>
    </submittedName>
</protein>
<organism evidence="6 7">
    <name type="scientific">Romeriopsis navalis LEGE 11480</name>
    <dbReference type="NCBI Taxonomy" id="2777977"/>
    <lineage>
        <taxon>Bacteria</taxon>
        <taxon>Bacillati</taxon>
        <taxon>Cyanobacteriota</taxon>
        <taxon>Cyanophyceae</taxon>
        <taxon>Leptolyngbyales</taxon>
        <taxon>Leptolyngbyaceae</taxon>
        <taxon>Romeriopsis</taxon>
        <taxon>Romeriopsis navalis</taxon>
    </lineage>
</organism>
<evidence type="ECO:0000256" key="1">
    <source>
        <dbReference type="ARBA" id="ARBA00004370"/>
    </source>
</evidence>
<feature type="transmembrane region" description="Helical" evidence="5">
    <location>
        <begin position="63"/>
        <end position="82"/>
    </location>
</feature>
<dbReference type="PANTHER" id="PTHR35371">
    <property type="entry name" value="INNER MEMBRANE PROTEIN"/>
    <property type="match status" value="1"/>
</dbReference>
<dbReference type="EMBL" id="JADEXQ010000012">
    <property type="protein sequence ID" value="MBE9029165.1"/>
    <property type="molecule type" value="Genomic_DNA"/>
</dbReference>
<reference evidence="6" key="1">
    <citation type="submission" date="2020-10" db="EMBL/GenBank/DDBJ databases">
        <authorList>
            <person name="Castelo-Branco R."/>
            <person name="Eusebio N."/>
            <person name="Adriana R."/>
            <person name="Vieira A."/>
            <person name="Brugerolle De Fraissinette N."/>
            <person name="Rezende De Castro R."/>
            <person name="Schneider M.P."/>
            <person name="Vasconcelos V."/>
            <person name="Leao P.N."/>
        </authorList>
    </citation>
    <scope>NUCLEOTIDE SEQUENCE</scope>
    <source>
        <strain evidence="6">LEGE 11480</strain>
    </source>
</reference>
<evidence type="ECO:0000313" key="6">
    <source>
        <dbReference type="EMBL" id="MBE9029165.1"/>
    </source>
</evidence>
<dbReference type="AlphaFoldDB" id="A0A928Z3C3"/>
<keyword evidence="7" id="KW-1185">Reference proteome</keyword>
<comment type="caution">
    <text evidence="6">The sequence shown here is derived from an EMBL/GenBank/DDBJ whole genome shotgun (WGS) entry which is preliminary data.</text>
</comment>
<keyword evidence="3 5" id="KW-1133">Transmembrane helix</keyword>
<sequence>MTIELWMLIGSTVLLFVLTMGQQLQLDLTLGAKYALSNRTEPKTIDGIAGRIDRAIMNLRENLLLFGPVVLVLAVAGISTGLSQTGAIVFFIARIIHAITYIAGVILIRSLAWFTGIIGIGMMLSSLFAGQ</sequence>
<proteinExistence type="predicted"/>
<comment type="subcellular location">
    <subcellularLocation>
        <location evidence="1">Membrane</location>
    </subcellularLocation>
</comment>
<dbReference type="Proteomes" id="UP000625316">
    <property type="component" value="Unassembled WGS sequence"/>
</dbReference>
<evidence type="ECO:0000313" key="7">
    <source>
        <dbReference type="Proteomes" id="UP000625316"/>
    </source>
</evidence>
<dbReference type="RefSeq" id="WP_264323986.1">
    <property type="nucleotide sequence ID" value="NZ_JADEXQ010000012.1"/>
</dbReference>
<dbReference type="PANTHER" id="PTHR35371:SF1">
    <property type="entry name" value="BLR7753 PROTEIN"/>
    <property type="match status" value="1"/>
</dbReference>
<dbReference type="Pfam" id="PF01124">
    <property type="entry name" value="MAPEG"/>
    <property type="match status" value="1"/>
</dbReference>
<evidence type="ECO:0000256" key="4">
    <source>
        <dbReference type="ARBA" id="ARBA00023136"/>
    </source>
</evidence>
<evidence type="ECO:0000256" key="2">
    <source>
        <dbReference type="ARBA" id="ARBA00022692"/>
    </source>
</evidence>
<dbReference type="InterPro" id="IPR023352">
    <property type="entry name" value="MAPEG-like_dom_sf"/>
</dbReference>
<name>A0A928Z3C3_9CYAN</name>
<accession>A0A928Z3C3</accession>
<evidence type="ECO:0000256" key="3">
    <source>
        <dbReference type="ARBA" id="ARBA00022989"/>
    </source>
</evidence>
<feature type="transmembrane region" description="Helical" evidence="5">
    <location>
        <begin position="112"/>
        <end position="130"/>
    </location>
</feature>
<dbReference type="SUPFAM" id="SSF161084">
    <property type="entry name" value="MAPEG domain-like"/>
    <property type="match status" value="1"/>
</dbReference>
<dbReference type="InterPro" id="IPR001129">
    <property type="entry name" value="Membr-assoc_MAPEG"/>
</dbReference>